<organism evidence="2 3">
    <name type="scientific">Steinernema carpocapsae</name>
    <name type="common">Entomopathogenic nematode</name>
    <dbReference type="NCBI Taxonomy" id="34508"/>
    <lineage>
        <taxon>Eukaryota</taxon>
        <taxon>Metazoa</taxon>
        <taxon>Ecdysozoa</taxon>
        <taxon>Nematoda</taxon>
        <taxon>Chromadorea</taxon>
        <taxon>Rhabditida</taxon>
        <taxon>Tylenchina</taxon>
        <taxon>Panagrolaimomorpha</taxon>
        <taxon>Strongyloidoidea</taxon>
        <taxon>Steinernematidae</taxon>
        <taxon>Steinernema</taxon>
    </lineage>
</organism>
<feature type="region of interest" description="Disordered" evidence="1">
    <location>
        <begin position="133"/>
        <end position="168"/>
    </location>
</feature>
<gene>
    <name evidence="2" type="ORF">L596_025294</name>
</gene>
<evidence type="ECO:0000313" key="2">
    <source>
        <dbReference type="EMBL" id="TKR64815.1"/>
    </source>
</evidence>
<reference evidence="2 3" key="1">
    <citation type="journal article" date="2015" name="Genome Biol.">
        <title>Comparative genomics of Steinernema reveals deeply conserved gene regulatory networks.</title>
        <authorList>
            <person name="Dillman A.R."/>
            <person name="Macchietto M."/>
            <person name="Porter C.F."/>
            <person name="Rogers A."/>
            <person name="Williams B."/>
            <person name="Antoshechkin I."/>
            <person name="Lee M.M."/>
            <person name="Goodwin Z."/>
            <person name="Lu X."/>
            <person name="Lewis E.E."/>
            <person name="Goodrich-Blair H."/>
            <person name="Stock S.P."/>
            <person name="Adams B.J."/>
            <person name="Sternberg P.W."/>
            <person name="Mortazavi A."/>
        </authorList>
    </citation>
    <scope>NUCLEOTIDE SEQUENCE [LARGE SCALE GENOMIC DNA]</scope>
    <source>
        <strain evidence="2 3">ALL</strain>
    </source>
</reference>
<protein>
    <submittedName>
        <fullName evidence="2">Uncharacterized protein</fullName>
    </submittedName>
</protein>
<dbReference type="AlphaFoldDB" id="A0A4V5ZYT2"/>
<proteinExistence type="predicted"/>
<comment type="caution">
    <text evidence="2">The sequence shown here is derived from an EMBL/GenBank/DDBJ whole genome shotgun (WGS) entry which is preliminary data.</text>
</comment>
<sequence>MRRDLRVLEMNEGELRSVLSMIEPKRNFEKSVKNDMQEEIIGWLIANGLTVGHKFSMMVDDRRKDAWMMNLNRNFCSCCDKKIDSSGESKTHRICVVDSGDIRTNNAPSNGVSYHAHGNQPSVHIKVPFKTSKSSSSIEPLSPVDLANKVSKPKKKKNGKKKTEKKKGCCGGCCSEWGKFCVDLLSNI</sequence>
<evidence type="ECO:0000313" key="3">
    <source>
        <dbReference type="Proteomes" id="UP000298663"/>
    </source>
</evidence>
<evidence type="ECO:0000256" key="1">
    <source>
        <dbReference type="SAM" id="MobiDB-lite"/>
    </source>
</evidence>
<dbReference type="OrthoDB" id="5867889at2759"/>
<dbReference type="EMBL" id="AZBU02000009">
    <property type="protein sequence ID" value="TKR64815.1"/>
    <property type="molecule type" value="Genomic_DNA"/>
</dbReference>
<dbReference type="Proteomes" id="UP000298663">
    <property type="component" value="Unassembled WGS sequence"/>
</dbReference>
<accession>A0A4V5ZYT2</accession>
<name>A0A4V5ZYT2_STECR</name>
<feature type="compositionally biased region" description="Basic residues" evidence="1">
    <location>
        <begin position="151"/>
        <end position="165"/>
    </location>
</feature>
<reference evidence="2 3" key="2">
    <citation type="journal article" date="2019" name="G3 (Bethesda)">
        <title>Hybrid Assembly of the Genome of the Entomopathogenic Nematode Steinernema carpocapsae Identifies the X-Chromosome.</title>
        <authorList>
            <person name="Serra L."/>
            <person name="Macchietto M."/>
            <person name="Macias-Munoz A."/>
            <person name="McGill C.J."/>
            <person name="Rodriguez I.M."/>
            <person name="Rodriguez B."/>
            <person name="Murad R."/>
            <person name="Mortazavi A."/>
        </authorList>
    </citation>
    <scope>NUCLEOTIDE SEQUENCE [LARGE SCALE GENOMIC DNA]</scope>
    <source>
        <strain evidence="2 3">ALL</strain>
    </source>
</reference>
<keyword evidence="3" id="KW-1185">Reference proteome</keyword>